<dbReference type="Pfam" id="PF03478">
    <property type="entry name" value="Beta-prop_KIB1-4"/>
    <property type="match status" value="1"/>
</dbReference>
<feature type="domain" description="KIB1-4 beta-propeller" evidence="1">
    <location>
        <begin position="157"/>
        <end position="320"/>
    </location>
</feature>
<dbReference type="PANTHER" id="PTHR47123:SF24">
    <property type="entry name" value="LOW PROTEIN: F-BOX_KELCH-REPEAT PROTEIN"/>
    <property type="match status" value="1"/>
</dbReference>
<accession>A0ABM0TUD8</accession>
<sequence>MATSSIMPDWSQLPEELLHLISTHLEDYCFDLVHARSVCTSWRSTFPFPSSLLRPRYSLPHFPLESKDLCTLEKVPLFLFRVRTPPAAELPYECFLGAIGRDASDDHMKLRPPSLQCSVKVKILGYDPTLMMMNMLDCQIIPLGHQYRMIGREHNRSAFLPLDKEGGGGEFVVVSSFLYDFMVLTSVEMRWKQLENIPNGRCTNIVTFRNKFYASFTTSKVVAIDPYSLEVTILFSSPENFSYLVQSGNEELFLVEVIFPFHIEIKFRVSRLDEEAGKWVEVTDLGGRVLFICRHLGNFCCFAKKLPHGLSGNSILFSHGPRYVNLIYKYGVHTGNSEDDLNCWRPSGEKDVMIVDNFSGWKL</sequence>
<dbReference type="InterPro" id="IPR005174">
    <property type="entry name" value="KIB1-4_b-propeller"/>
</dbReference>
<dbReference type="PANTHER" id="PTHR47123">
    <property type="entry name" value="F-BOX PROTEIN SKIP23"/>
    <property type="match status" value="1"/>
</dbReference>
<evidence type="ECO:0000259" key="2">
    <source>
        <dbReference type="Pfam" id="PF12937"/>
    </source>
</evidence>
<evidence type="ECO:0000313" key="4">
    <source>
        <dbReference type="RefSeq" id="XP_010431591.1"/>
    </source>
</evidence>
<protein>
    <submittedName>
        <fullName evidence="4">F-box/kelch-repeat protein At2g24250-like</fullName>
    </submittedName>
</protein>
<dbReference type="GeneID" id="104715925"/>
<dbReference type="InterPro" id="IPR001810">
    <property type="entry name" value="F-box_dom"/>
</dbReference>
<name>A0ABM0TUD8_CAMSA</name>
<reference evidence="4" key="2">
    <citation type="submission" date="2025-08" db="UniProtKB">
        <authorList>
            <consortium name="RefSeq"/>
        </authorList>
    </citation>
    <scope>IDENTIFICATION</scope>
    <source>
        <tissue evidence="4">Leaf</tissue>
    </source>
</reference>
<dbReference type="InterPro" id="IPR036047">
    <property type="entry name" value="F-box-like_dom_sf"/>
</dbReference>
<dbReference type="Gene3D" id="1.20.1280.50">
    <property type="match status" value="1"/>
</dbReference>
<dbReference type="RefSeq" id="XP_010431591.1">
    <property type="nucleotide sequence ID" value="XM_010433289.1"/>
</dbReference>
<evidence type="ECO:0000313" key="3">
    <source>
        <dbReference type="Proteomes" id="UP000694864"/>
    </source>
</evidence>
<proteinExistence type="predicted"/>
<feature type="domain" description="F-box" evidence="2">
    <location>
        <begin position="10"/>
        <end position="44"/>
    </location>
</feature>
<evidence type="ECO:0000259" key="1">
    <source>
        <dbReference type="Pfam" id="PF03478"/>
    </source>
</evidence>
<dbReference type="InterPro" id="IPR051304">
    <property type="entry name" value="SCF_F-box_domain"/>
</dbReference>
<dbReference type="Proteomes" id="UP000694864">
    <property type="component" value="Chromosome 9"/>
</dbReference>
<keyword evidence="3" id="KW-1185">Reference proteome</keyword>
<reference evidence="3" key="1">
    <citation type="journal article" date="2014" name="Nat. Commun.">
        <title>The emerging biofuel crop Camelina sativa retains a highly undifferentiated hexaploid genome structure.</title>
        <authorList>
            <person name="Kagale S."/>
            <person name="Koh C."/>
            <person name="Nixon J."/>
            <person name="Bollina V."/>
            <person name="Clarke W.E."/>
            <person name="Tuteja R."/>
            <person name="Spillane C."/>
            <person name="Robinson S.J."/>
            <person name="Links M.G."/>
            <person name="Clarke C."/>
            <person name="Higgins E.E."/>
            <person name="Huebert T."/>
            <person name="Sharpe A.G."/>
            <person name="Parkin I.A."/>
        </authorList>
    </citation>
    <scope>NUCLEOTIDE SEQUENCE [LARGE SCALE GENOMIC DNA]</scope>
    <source>
        <strain evidence="3">cv. DH55</strain>
    </source>
</reference>
<gene>
    <name evidence="4" type="primary">LOC104715925</name>
</gene>
<dbReference type="SUPFAM" id="SSF81383">
    <property type="entry name" value="F-box domain"/>
    <property type="match status" value="1"/>
</dbReference>
<dbReference type="Pfam" id="PF12937">
    <property type="entry name" value="F-box-like"/>
    <property type="match status" value="1"/>
</dbReference>
<organism evidence="3 4">
    <name type="scientific">Camelina sativa</name>
    <name type="common">False flax</name>
    <name type="synonym">Myagrum sativum</name>
    <dbReference type="NCBI Taxonomy" id="90675"/>
    <lineage>
        <taxon>Eukaryota</taxon>
        <taxon>Viridiplantae</taxon>
        <taxon>Streptophyta</taxon>
        <taxon>Embryophyta</taxon>
        <taxon>Tracheophyta</taxon>
        <taxon>Spermatophyta</taxon>
        <taxon>Magnoliopsida</taxon>
        <taxon>eudicotyledons</taxon>
        <taxon>Gunneridae</taxon>
        <taxon>Pentapetalae</taxon>
        <taxon>rosids</taxon>
        <taxon>malvids</taxon>
        <taxon>Brassicales</taxon>
        <taxon>Brassicaceae</taxon>
        <taxon>Camelineae</taxon>
        <taxon>Camelina</taxon>
    </lineage>
</organism>
<dbReference type="CDD" id="cd09917">
    <property type="entry name" value="F-box_SF"/>
    <property type="match status" value="1"/>
</dbReference>